<evidence type="ECO:0000256" key="1">
    <source>
        <dbReference type="ARBA" id="ARBA00022801"/>
    </source>
</evidence>
<accession>A0ABW5Y8X7</accession>
<protein>
    <submittedName>
        <fullName evidence="2">HAD family hydrolase</fullName>
    </submittedName>
</protein>
<dbReference type="Gene3D" id="3.40.50.1000">
    <property type="entry name" value="HAD superfamily/HAD-like"/>
    <property type="match status" value="1"/>
</dbReference>
<reference evidence="3" key="1">
    <citation type="journal article" date="2019" name="Int. J. Syst. Evol. Microbiol.">
        <title>The Global Catalogue of Microorganisms (GCM) 10K type strain sequencing project: providing services to taxonomists for standard genome sequencing and annotation.</title>
        <authorList>
            <consortium name="The Broad Institute Genomics Platform"/>
            <consortium name="The Broad Institute Genome Sequencing Center for Infectious Disease"/>
            <person name="Wu L."/>
            <person name="Ma J."/>
        </authorList>
    </citation>
    <scope>NUCLEOTIDE SEQUENCE [LARGE SCALE GENOMIC DNA]</scope>
    <source>
        <strain evidence="3">KCTC 22437</strain>
    </source>
</reference>
<evidence type="ECO:0000313" key="3">
    <source>
        <dbReference type="Proteomes" id="UP001597557"/>
    </source>
</evidence>
<keyword evidence="1 2" id="KW-0378">Hydrolase</keyword>
<name>A0ABW5Y8X7_9SPHI</name>
<dbReference type="SFLD" id="SFLDS00003">
    <property type="entry name" value="Haloacid_Dehalogenase"/>
    <property type="match status" value="1"/>
</dbReference>
<dbReference type="InterPro" id="IPR023214">
    <property type="entry name" value="HAD_sf"/>
</dbReference>
<dbReference type="Proteomes" id="UP001597557">
    <property type="component" value="Unassembled WGS sequence"/>
</dbReference>
<dbReference type="Gene3D" id="1.10.150.240">
    <property type="entry name" value="Putative phosphatase, domain 2"/>
    <property type="match status" value="1"/>
</dbReference>
<dbReference type="InterPro" id="IPR036412">
    <property type="entry name" value="HAD-like_sf"/>
</dbReference>
<dbReference type="RefSeq" id="WP_377181895.1">
    <property type="nucleotide sequence ID" value="NZ_JBHUPD010000001.1"/>
</dbReference>
<organism evidence="2 3">
    <name type="scientific">Mucilaginibacter ximonensis</name>
    <dbReference type="NCBI Taxonomy" id="538021"/>
    <lineage>
        <taxon>Bacteria</taxon>
        <taxon>Pseudomonadati</taxon>
        <taxon>Bacteroidota</taxon>
        <taxon>Sphingobacteriia</taxon>
        <taxon>Sphingobacteriales</taxon>
        <taxon>Sphingobacteriaceae</taxon>
        <taxon>Mucilaginibacter</taxon>
    </lineage>
</organism>
<keyword evidence="3" id="KW-1185">Reference proteome</keyword>
<proteinExistence type="predicted"/>
<comment type="caution">
    <text evidence="2">The sequence shown here is derived from an EMBL/GenBank/DDBJ whole genome shotgun (WGS) entry which is preliminary data.</text>
</comment>
<dbReference type="SFLD" id="SFLDG01129">
    <property type="entry name" value="C1.5:_HAD__Beta-PGM__Phosphata"/>
    <property type="match status" value="1"/>
</dbReference>
<dbReference type="Pfam" id="PF00702">
    <property type="entry name" value="Hydrolase"/>
    <property type="match status" value="1"/>
</dbReference>
<dbReference type="CDD" id="cd07515">
    <property type="entry name" value="HAD-like"/>
    <property type="match status" value="1"/>
</dbReference>
<dbReference type="InterPro" id="IPR023198">
    <property type="entry name" value="PGP-like_dom2"/>
</dbReference>
<dbReference type="PANTHER" id="PTHR43316">
    <property type="entry name" value="HYDROLASE, HALOACID DELAHOGENASE-RELATED"/>
    <property type="match status" value="1"/>
</dbReference>
<dbReference type="PANTHER" id="PTHR43316:SF8">
    <property type="entry name" value="HAD FAMILY HYDROLASE"/>
    <property type="match status" value="1"/>
</dbReference>
<dbReference type="EMBL" id="JBHUPD010000001">
    <property type="protein sequence ID" value="MFD2871322.1"/>
    <property type="molecule type" value="Genomic_DNA"/>
</dbReference>
<evidence type="ECO:0000313" key="2">
    <source>
        <dbReference type="EMBL" id="MFD2871322.1"/>
    </source>
</evidence>
<sequence>MNVKVIAFDADDTLWVNEPYFRQSEEAFCTLLEEYLPRHELERELLKIEIGNLNLYGYGIKGFILSMIETAMTVTNNMISTKTIGEIINLGKQMLNQPIELLDGVEEVLKCLKGNYRLVVATKGDLLDQERKLRKSNLTSYFHHVEVMSEKDDANYLKLIKHLDIRPSELLMVGNSLKSDVLPVLNIGGYAIHVPYHITWAHEEIEQSIDSGMFKSVECIKDILAFL</sequence>
<dbReference type="InterPro" id="IPR051540">
    <property type="entry name" value="S-2-haloacid_dehalogenase"/>
</dbReference>
<dbReference type="GO" id="GO:0016787">
    <property type="term" value="F:hydrolase activity"/>
    <property type="evidence" value="ECO:0007669"/>
    <property type="project" value="UniProtKB-KW"/>
</dbReference>
<gene>
    <name evidence="2" type="ORF">ACFS5N_02505</name>
</gene>
<dbReference type="SUPFAM" id="SSF56784">
    <property type="entry name" value="HAD-like"/>
    <property type="match status" value="1"/>
</dbReference>